<organism evidence="4 5">
    <name type="scientific">Lingula anatina</name>
    <name type="common">Brachiopod</name>
    <name type="synonym">Lingula unguis</name>
    <dbReference type="NCBI Taxonomy" id="7574"/>
    <lineage>
        <taxon>Eukaryota</taxon>
        <taxon>Metazoa</taxon>
        <taxon>Spiralia</taxon>
        <taxon>Lophotrochozoa</taxon>
        <taxon>Brachiopoda</taxon>
        <taxon>Linguliformea</taxon>
        <taxon>Lingulata</taxon>
        <taxon>Lingulida</taxon>
        <taxon>Linguloidea</taxon>
        <taxon>Lingulidae</taxon>
        <taxon>Lingula</taxon>
    </lineage>
</organism>
<proteinExistence type="predicted"/>
<dbReference type="GeneID" id="106163730"/>
<evidence type="ECO:0000256" key="3">
    <source>
        <dbReference type="SAM" id="SignalP"/>
    </source>
</evidence>
<sequence length="167" mass="18204">MADKGSLTVILLATLLQVCEAYSCYYYGGCWYTWWYLWFGVFILISCISVCTAACCRQNRQRQLQATVVTPPAGALQTNQYSAGYYMPPNGTYPQQPQAWAQPNWNMMPLDGSTASPGGAFPQPPPYNPSKEGDVPPPYAPPPYPGVAPGVAPQNQNAYVPPTSSPQ</sequence>
<feature type="transmembrane region" description="Helical" evidence="2">
    <location>
        <begin position="37"/>
        <end position="56"/>
    </location>
</feature>
<feature type="compositionally biased region" description="Pro residues" evidence="1">
    <location>
        <begin position="135"/>
        <end position="146"/>
    </location>
</feature>
<dbReference type="Proteomes" id="UP000085678">
    <property type="component" value="Unplaced"/>
</dbReference>
<name>A0A1S3IFD3_LINAN</name>
<dbReference type="RefSeq" id="XP_013396853.1">
    <property type="nucleotide sequence ID" value="XM_013541399.1"/>
</dbReference>
<feature type="chain" id="PRO_5010189773" evidence="3">
    <location>
        <begin position="22"/>
        <end position="167"/>
    </location>
</feature>
<accession>A0A1S3IFD3</accession>
<dbReference type="AlphaFoldDB" id="A0A1S3IFD3"/>
<feature type="signal peptide" evidence="3">
    <location>
        <begin position="1"/>
        <end position="21"/>
    </location>
</feature>
<keyword evidence="4" id="KW-1185">Reference proteome</keyword>
<keyword evidence="2" id="KW-0812">Transmembrane</keyword>
<dbReference type="KEGG" id="lak:106163730"/>
<keyword evidence="2" id="KW-1133">Transmembrane helix</keyword>
<evidence type="ECO:0000313" key="5">
    <source>
        <dbReference type="RefSeq" id="XP_013396853.1"/>
    </source>
</evidence>
<dbReference type="InParanoid" id="A0A1S3IFD3"/>
<reference evidence="5" key="1">
    <citation type="submission" date="2025-08" db="UniProtKB">
        <authorList>
            <consortium name="RefSeq"/>
        </authorList>
    </citation>
    <scope>IDENTIFICATION</scope>
    <source>
        <tissue evidence="5">Gonads</tissue>
    </source>
</reference>
<feature type="region of interest" description="Disordered" evidence="1">
    <location>
        <begin position="114"/>
        <end position="167"/>
    </location>
</feature>
<evidence type="ECO:0000256" key="2">
    <source>
        <dbReference type="SAM" id="Phobius"/>
    </source>
</evidence>
<protein>
    <submittedName>
        <fullName evidence="5">Metacaspase-1</fullName>
    </submittedName>
</protein>
<keyword evidence="3" id="KW-0732">Signal</keyword>
<evidence type="ECO:0000256" key="1">
    <source>
        <dbReference type="SAM" id="MobiDB-lite"/>
    </source>
</evidence>
<gene>
    <name evidence="5" type="primary">LOC106163730</name>
</gene>
<dbReference type="STRING" id="7574.A0A1S3IFD3"/>
<evidence type="ECO:0000313" key="4">
    <source>
        <dbReference type="Proteomes" id="UP000085678"/>
    </source>
</evidence>
<keyword evidence="2" id="KW-0472">Membrane</keyword>